<dbReference type="Proteomes" id="UP000769156">
    <property type="component" value="Unassembled WGS sequence"/>
</dbReference>
<proteinExistence type="predicted"/>
<protein>
    <submittedName>
        <fullName evidence="1">Uncharacterized protein</fullName>
    </submittedName>
</protein>
<reference evidence="1" key="1">
    <citation type="journal article" date="2021" name="PeerJ">
        <title>Extensive microbial diversity within the chicken gut microbiome revealed by metagenomics and culture.</title>
        <authorList>
            <person name="Gilroy R."/>
            <person name="Ravi A."/>
            <person name="Getino M."/>
            <person name="Pursley I."/>
            <person name="Horton D.L."/>
            <person name="Alikhan N.F."/>
            <person name="Baker D."/>
            <person name="Gharbi K."/>
            <person name="Hall N."/>
            <person name="Watson M."/>
            <person name="Adriaenssens E.M."/>
            <person name="Foster-Nyarko E."/>
            <person name="Jarju S."/>
            <person name="Secka A."/>
            <person name="Antonio M."/>
            <person name="Oren A."/>
            <person name="Chaudhuri R.R."/>
            <person name="La Ragione R."/>
            <person name="Hildebrand F."/>
            <person name="Pallen M.J."/>
        </authorList>
    </citation>
    <scope>NUCLEOTIDE SEQUENCE</scope>
    <source>
        <strain evidence="1">ChiSjej5B23-16112</strain>
    </source>
</reference>
<name>A0A921HZJ2_9FIRM</name>
<evidence type="ECO:0000313" key="1">
    <source>
        <dbReference type="EMBL" id="HJF93194.1"/>
    </source>
</evidence>
<reference evidence="1" key="2">
    <citation type="submission" date="2021-09" db="EMBL/GenBank/DDBJ databases">
        <authorList>
            <person name="Gilroy R."/>
        </authorList>
    </citation>
    <scope>NUCLEOTIDE SEQUENCE</scope>
    <source>
        <strain evidence="1">ChiSjej5B23-16112</strain>
    </source>
</reference>
<gene>
    <name evidence="1" type="ORF">K8V82_00175</name>
</gene>
<comment type="caution">
    <text evidence="1">The sequence shown here is derived from an EMBL/GenBank/DDBJ whole genome shotgun (WGS) entry which is preliminary data.</text>
</comment>
<dbReference type="EMBL" id="DYVY01000006">
    <property type="protein sequence ID" value="HJF93194.1"/>
    <property type="molecule type" value="Genomic_DNA"/>
</dbReference>
<accession>A0A921HZJ2</accession>
<sequence>MVSFTREEKEAMEAKGYVAAESEVGSVYYPAEGVKTSEEIAVNYIEYPWLTRFEVEGIEPS</sequence>
<evidence type="ECO:0000313" key="2">
    <source>
        <dbReference type="Proteomes" id="UP000769156"/>
    </source>
</evidence>
<organism evidence="1 2">
    <name type="scientific">Lachnoclostridium phocaeense</name>
    <dbReference type="NCBI Taxonomy" id="1871021"/>
    <lineage>
        <taxon>Bacteria</taxon>
        <taxon>Bacillati</taxon>
        <taxon>Bacillota</taxon>
        <taxon>Clostridia</taxon>
        <taxon>Lachnospirales</taxon>
        <taxon>Lachnospiraceae</taxon>
    </lineage>
</organism>
<dbReference type="AlphaFoldDB" id="A0A921HZJ2"/>